<protein>
    <submittedName>
        <fullName evidence="1">Uncharacterized protein</fullName>
    </submittedName>
</protein>
<sequence>MTAIAPLDESQVHQRGRSPVIAALVGYFNSDRGWEGRDGLILHAHNAGADLEDRRTVIVEMENSIPRRLNSIAIEGFAKRGRSWQIM</sequence>
<reference evidence="1 2" key="1">
    <citation type="journal article" date="2014" name="Curr. Biol.">
        <title>The genome of the clonal raider ant Cerapachys biroi.</title>
        <authorList>
            <person name="Oxley P.R."/>
            <person name="Ji L."/>
            <person name="Fetter-Pruneda I."/>
            <person name="McKenzie S.K."/>
            <person name="Li C."/>
            <person name="Hu H."/>
            <person name="Zhang G."/>
            <person name="Kronauer D.J."/>
        </authorList>
    </citation>
    <scope>NUCLEOTIDE SEQUENCE [LARGE SCALE GENOMIC DNA]</scope>
</reference>
<dbReference type="Proteomes" id="UP000053097">
    <property type="component" value="Unassembled WGS sequence"/>
</dbReference>
<name>A0A026WC46_OOCBI</name>
<organism evidence="1 2">
    <name type="scientific">Ooceraea biroi</name>
    <name type="common">Clonal raider ant</name>
    <name type="synonym">Cerapachys biroi</name>
    <dbReference type="NCBI Taxonomy" id="2015173"/>
    <lineage>
        <taxon>Eukaryota</taxon>
        <taxon>Metazoa</taxon>
        <taxon>Ecdysozoa</taxon>
        <taxon>Arthropoda</taxon>
        <taxon>Hexapoda</taxon>
        <taxon>Insecta</taxon>
        <taxon>Pterygota</taxon>
        <taxon>Neoptera</taxon>
        <taxon>Endopterygota</taxon>
        <taxon>Hymenoptera</taxon>
        <taxon>Apocrita</taxon>
        <taxon>Aculeata</taxon>
        <taxon>Formicoidea</taxon>
        <taxon>Formicidae</taxon>
        <taxon>Dorylinae</taxon>
        <taxon>Ooceraea</taxon>
    </lineage>
</organism>
<dbReference type="EMBL" id="KK107276">
    <property type="protein sequence ID" value="EZA53632.1"/>
    <property type="molecule type" value="Genomic_DNA"/>
</dbReference>
<gene>
    <name evidence="1" type="ORF">X777_06896</name>
</gene>
<dbReference type="AlphaFoldDB" id="A0A026WC46"/>
<proteinExistence type="predicted"/>
<evidence type="ECO:0000313" key="2">
    <source>
        <dbReference type="Proteomes" id="UP000053097"/>
    </source>
</evidence>
<accession>A0A026WC46</accession>
<evidence type="ECO:0000313" key="1">
    <source>
        <dbReference type="EMBL" id="EZA53632.1"/>
    </source>
</evidence>
<keyword evidence="2" id="KW-1185">Reference proteome</keyword>